<proteinExistence type="predicted"/>
<accession>A0A6J6NBU7</accession>
<dbReference type="AlphaFoldDB" id="A0A6J6NBU7"/>
<dbReference type="InterPro" id="IPR028087">
    <property type="entry name" value="Tad_N"/>
</dbReference>
<reference evidence="2" key="1">
    <citation type="submission" date="2020-05" db="EMBL/GenBank/DDBJ databases">
        <authorList>
            <person name="Chiriac C."/>
            <person name="Salcher M."/>
            <person name="Ghai R."/>
            <person name="Kavagutti S V."/>
        </authorList>
    </citation>
    <scope>NUCLEOTIDE SEQUENCE</scope>
</reference>
<organism evidence="2">
    <name type="scientific">freshwater metagenome</name>
    <dbReference type="NCBI Taxonomy" id="449393"/>
    <lineage>
        <taxon>unclassified sequences</taxon>
        <taxon>metagenomes</taxon>
        <taxon>ecological metagenomes</taxon>
    </lineage>
</organism>
<feature type="domain" description="Putative Flp pilus-assembly TadG-like N-terminal" evidence="1">
    <location>
        <begin position="9"/>
        <end position="55"/>
    </location>
</feature>
<dbReference type="NCBIfam" id="TIGR03816">
    <property type="entry name" value="tadE_like_DECH"/>
    <property type="match status" value="1"/>
</dbReference>
<protein>
    <submittedName>
        <fullName evidence="2">Unannotated protein</fullName>
    </submittedName>
</protein>
<dbReference type="InterPro" id="IPR021202">
    <property type="entry name" value="Rv3654c-like"/>
</dbReference>
<name>A0A6J6NBU7_9ZZZZ</name>
<evidence type="ECO:0000313" key="2">
    <source>
        <dbReference type="EMBL" id="CAB4683639.1"/>
    </source>
</evidence>
<dbReference type="Pfam" id="PF13400">
    <property type="entry name" value="Tad"/>
    <property type="match status" value="1"/>
</dbReference>
<evidence type="ECO:0000259" key="1">
    <source>
        <dbReference type="Pfam" id="PF13400"/>
    </source>
</evidence>
<sequence>MKAMRADRGSATIWSLALTFMLLLGGFVTMATGQVAVARQQVSTAMDLAALAGAQSISQPCDQAQFVAQANGAQLNTCYLDRGDVVVSGTVPAPGVLQHLLGFVGQPLAGIGATARAGQPER</sequence>
<dbReference type="EMBL" id="CAEZWW010000206">
    <property type="protein sequence ID" value="CAB4683639.1"/>
    <property type="molecule type" value="Genomic_DNA"/>
</dbReference>
<gene>
    <name evidence="2" type="ORF">UFOPK2310_01392</name>
</gene>